<dbReference type="InterPro" id="IPR029151">
    <property type="entry name" value="Sensor-like_sf"/>
</dbReference>
<evidence type="ECO:0000256" key="1">
    <source>
        <dbReference type="ARBA" id="ARBA00001946"/>
    </source>
</evidence>
<keyword evidence="5" id="KW-1185">Reference proteome</keyword>
<dbReference type="Gene3D" id="3.30.70.270">
    <property type="match status" value="1"/>
</dbReference>
<reference evidence="4 5" key="1">
    <citation type="submission" date="2011-09" db="EMBL/GenBank/DDBJ databases">
        <title>Complete sequence of chromosome of Thioflavicoccus mobilis 8321.</title>
        <authorList>
            <consortium name="US DOE Joint Genome Institute"/>
            <person name="Lucas S."/>
            <person name="Han J."/>
            <person name="Lapidus A."/>
            <person name="Cheng J.-F."/>
            <person name="Goodwin L."/>
            <person name="Pitluck S."/>
            <person name="Peters L."/>
            <person name="Ovchinnikova G."/>
            <person name="Lu M."/>
            <person name="Detter J.C."/>
            <person name="Han C."/>
            <person name="Tapia R."/>
            <person name="Land M."/>
            <person name="Hauser L."/>
            <person name="Kyrpides N."/>
            <person name="Ivanova N."/>
            <person name="Pagani I."/>
            <person name="Vogl K."/>
            <person name="Liu Z."/>
            <person name="Imhoff J."/>
            <person name="Thiel V."/>
            <person name="Frigaard N.-U."/>
            <person name="Bryant D."/>
            <person name="Woyke T."/>
        </authorList>
    </citation>
    <scope>NUCLEOTIDE SEQUENCE [LARGE SCALE GENOMIC DNA]</scope>
    <source>
        <strain evidence="4 5">8321</strain>
    </source>
</reference>
<accession>L0GWE1</accession>
<comment type="cofactor">
    <cofactor evidence="1">
        <name>Mg(2+)</name>
        <dbReference type="ChEBI" id="CHEBI:18420"/>
    </cofactor>
</comment>
<dbReference type="RefSeq" id="WP_015279836.1">
    <property type="nucleotide sequence ID" value="NC_019940.1"/>
</dbReference>
<dbReference type="CDD" id="cd01949">
    <property type="entry name" value="GGDEF"/>
    <property type="match status" value="1"/>
</dbReference>
<dbReference type="GO" id="GO:0003824">
    <property type="term" value="F:catalytic activity"/>
    <property type="evidence" value="ECO:0007669"/>
    <property type="project" value="UniProtKB-ARBA"/>
</dbReference>
<dbReference type="SUPFAM" id="SSF55073">
    <property type="entry name" value="Nucleotide cyclase"/>
    <property type="match status" value="1"/>
</dbReference>
<dbReference type="Gene3D" id="3.30.450.20">
    <property type="entry name" value="PAS domain"/>
    <property type="match status" value="2"/>
</dbReference>
<name>L0GWE1_9GAMM</name>
<dbReference type="InterPro" id="IPR043128">
    <property type="entry name" value="Rev_trsase/Diguanyl_cyclase"/>
</dbReference>
<evidence type="ECO:0000256" key="2">
    <source>
        <dbReference type="SAM" id="Phobius"/>
    </source>
</evidence>
<sequence length="523" mass="58838">MDKALWIQFLKTCSILAIFPVVLFALAYRWEMVGFYRHIEHHEQAATAAGAVAAAHRLNNIAAIVLMLADQNELHAYLDTGDEALLPLIAHEYLALARTAKIYDQVRFIDANGMERVRVNHKDGIPVVVPNSKLQDKSRRYYFEEAMALDSGSIYVSPLDLNIEQWTIERPYKPMIRLATPVFDLQGRHRGLIVVNFLAQSILDAALDAMKQTHGQPMMLNADGYWLLSPEPCRSWGFMFAGQEDKRMGVIYPKVWQAMHQEQAGHIYTREGLFVFHGSNPLAAEYCALAEAANEIKSDLSYRWYFVSYVAQAHIDDMRTKILVIVVVLGTLVVMLLAAVYQETLISEDQRHRNRAKLERLARVDGLTGIANRLAFEERLEQEFEQAGGRRAGRRLALLYFDLDRFKAINDNLGHDVGDRVLKDVANVLSGNCRRGDTAGRFGGDEFVVLLSDVPDEKTAVAIAEKLRDQICALRWRGHAIGVSIGVAVFPDHAKRLAELRRLADEAMYASKAKGKNCVTVAT</sequence>
<dbReference type="KEGG" id="tmb:Thimo_0854"/>
<dbReference type="PANTHER" id="PTHR46663:SF2">
    <property type="entry name" value="GGDEF DOMAIN-CONTAINING PROTEIN"/>
    <property type="match status" value="1"/>
</dbReference>
<feature type="domain" description="GGDEF" evidence="3">
    <location>
        <begin position="394"/>
        <end position="523"/>
    </location>
</feature>
<dbReference type="Pfam" id="PF00990">
    <property type="entry name" value="GGDEF"/>
    <property type="match status" value="1"/>
</dbReference>
<keyword evidence="2" id="KW-0812">Transmembrane</keyword>
<dbReference type="CDD" id="cd18773">
    <property type="entry name" value="PDC1_HK_sensor"/>
    <property type="match status" value="1"/>
</dbReference>
<dbReference type="InterPro" id="IPR029787">
    <property type="entry name" value="Nucleotide_cyclase"/>
</dbReference>
<feature type="transmembrane region" description="Helical" evidence="2">
    <location>
        <begin position="322"/>
        <end position="341"/>
    </location>
</feature>
<dbReference type="STRING" id="765912.Thimo_0854"/>
<dbReference type="SUPFAM" id="SSF103190">
    <property type="entry name" value="Sensory domain-like"/>
    <property type="match status" value="2"/>
</dbReference>
<dbReference type="FunFam" id="3.30.70.270:FF:000001">
    <property type="entry name" value="Diguanylate cyclase domain protein"/>
    <property type="match status" value="1"/>
</dbReference>
<dbReference type="OrthoDB" id="9812260at2"/>
<dbReference type="SMART" id="SM00267">
    <property type="entry name" value="GGDEF"/>
    <property type="match status" value="1"/>
</dbReference>
<dbReference type="eggNOG" id="COG2199">
    <property type="taxonomic scope" value="Bacteria"/>
</dbReference>
<dbReference type="InterPro" id="IPR052163">
    <property type="entry name" value="DGC-Regulatory_Protein"/>
</dbReference>
<evidence type="ECO:0000313" key="4">
    <source>
        <dbReference type="EMBL" id="AGA89690.1"/>
    </source>
</evidence>
<dbReference type="HOGENOM" id="CLU_000445_11_22_6"/>
<gene>
    <name evidence="4" type="ORF">Thimo_0854</name>
</gene>
<dbReference type="EMBL" id="CP003051">
    <property type="protein sequence ID" value="AGA89690.1"/>
    <property type="molecule type" value="Genomic_DNA"/>
</dbReference>
<feature type="transmembrane region" description="Helical" evidence="2">
    <location>
        <begin position="6"/>
        <end position="28"/>
    </location>
</feature>
<evidence type="ECO:0000313" key="5">
    <source>
        <dbReference type="Proteomes" id="UP000010816"/>
    </source>
</evidence>
<dbReference type="Proteomes" id="UP000010816">
    <property type="component" value="Chromosome"/>
</dbReference>
<evidence type="ECO:0000259" key="3">
    <source>
        <dbReference type="PROSITE" id="PS50887"/>
    </source>
</evidence>
<dbReference type="PANTHER" id="PTHR46663">
    <property type="entry name" value="DIGUANYLATE CYCLASE DGCT-RELATED"/>
    <property type="match status" value="1"/>
</dbReference>
<proteinExistence type="predicted"/>
<keyword evidence="2" id="KW-0472">Membrane</keyword>
<dbReference type="InterPro" id="IPR048760">
    <property type="entry name" value="VP0354-like_sensor_dom"/>
</dbReference>
<dbReference type="PROSITE" id="PS50887">
    <property type="entry name" value="GGDEF"/>
    <property type="match status" value="1"/>
</dbReference>
<keyword evidence="2" id="KW-1133">Transmembrane helix</keyword>
<dbReference type="AlphaFoldDB" id="L0GWE1"/>
<dbReference type="Pfam" id="PF21623">
    <property type="entry name" value="HK_sensor_dom_bact"/>
    <property type="match status" value="1"/>
</dbReference>
<dbReference type="eggNOG" id="COG4191">
    <property type="taxonomic scope" value="Bacteria"/>
</dbReference>
<dbReference type="NCBIfam" id="TIGR00254">
    <property type="entry name" value="GGDEF"/>
    <property type="match status" value="1"/>
</dbReference>
<organism evidence="4 5">
    <name type="scientific">Thioflavicoccus mobilis 8321</name>
    <dbReference type="NCBI Taxonomy" id="765912"/>
    <lineage>
        <taxon>Bacteria</taxon>
        <taxon>Pseudomonadati</taxon>
        <taxon>Pseudomonadota</taxon>
        <taxon>Gammaproteobacteria</taxon>
        <taxon>Chromatiales</taxon>
        <taxon>Chromatiaceae</taxon>
        <taxon>Thioflavicoccus</taxon>
    </lineage>
</organism>
<protein>
    <submittedName>
        <fullName evidence="4">Diguanylate cyclase (GGDEF) domain-containing protein</fullName>
    </submittedName>
</protein>
<dbReference type="InterPro" id="IPR000160">
    <property type="entry name" value="GGDEF_dom"/>
</dbReference>